<organism evidence="1 2">
    <name type="scientific">Glycomyces harbinensis</name>
    <dbReference type="NCBI Taxonomy" id="58114"/>
    <lineage>
        <taxon>Bacteria</taxon>
        <taxon>Bacillati</taxon>
        <taxon>Actinomycetota</taxon>
        <taxon>Actinomycetes</taxon>
        <taxon>Glycomycetales</taxon>
        <taxon>Glycomycetaceae</taxon>
        <taxon>Glycomyces</taxon>
    </lineage>
</organism>
<dbReference type="RefSeq" id="WP_091032867.1">
    <property type="nucleotide sequence ID" value="NZ_FNAD01000005.1"/>
</dbReference>
<sequence>MSGGWDVFLEPIAELIAATRGDVAHPLKEIAQRAASAELGDQNAFSELLSGQVPEAVERFDTAAEGALRAAADFADALAEAVGASSRAYEDADRRGAEELLRLTGELRSS</sequence>
<proteinExistence type="predicted"/>
<keyword evidence="2" id="KW-1185">Reference proteome</keyword>
<reference evidence="2" key="1">
    <citation type="submission" date="2016-10" db="EMBL/GenBank/DDBJ databases">
        <authorList>
            <person name="Varghese N."/>
            <person name="Submissions S."/>
        </authorList>
    </citation>
    <scope>NUCLEOTIDE SEQUENCE [LARGE SCALE GENOMIC DNA]</scope>
    <source>
        <strain evidence="2">CGMCC 4.3516</strain>
    </source>
</reference>
<dbReference type="EMBL" id="FNAD01000005">
    <property type="protein sequence ID" value="SDD54818.1"/>
    <property type="molecule type" value="Genomic_DNA"/>
</dbReference>
<dbReference type="STRING" id="58114.SAMN05216270_10531"/>
<evidence type="ECO:0008006" key="3">
    <source>
        <dbReference type="Google" id="ProtNLM"/>
    </source>
</evidence>
<name>A0A1G6VMP1_9ACTN</name>
<gene>
    <name evidence="1" type="ORF">SAMN05216270_10531</name>
</gene>
<dbReference type="Proteomes" id="UP000198949">
    <property type="component" value="Unassembled WGS sequence"/>
</dbReference>
<protein>
    <recommendedName>
        <fullName evidence="3">Excreted virulence factor EspC, type VII ESX diderm</fullName>
    </recommendedName>
</protein>
<evidence type="ECO:0000313" key="1">
    <source>
        <dbReference type="EMBL" id="SDD54818.1"/>
    </source>
</evidence>
<evidence type="ECO:0000313" key="2">
    <source>
        <dbReference type="Proteomes" id="UP000198949"/>
    </source>
</evidence>
<accession>A0A1G6VMP1</accession>
<dbReference type="OrthoDB" id="5195414at2"/>
<dbReference type="AlphaFoldDB" id="A0A1G6VMP1"/>